<organism evidence="2 3">
    <name type="scientific">Legionella sainthelensi</name>
    <dbReference type="NCBI Taxonomy" id="28087"/>
    <lineage>
        <taxon>Bacteria</taxon>
        <taxon>Pseudomonadati</taxon>
        <taxon>Pseudomonadota</taxon>
        <taxon>Gammaproteobacteria</taxon>
        <taxon>Legionellales</taxon>
        <taxon>Legionellaceae</taxon>
        <taxon>Legionella</taxon>
    </lineage>
</organism>
<comment type="caution">
    <text evidence="2">The sequence shown here is derived from an EMBL/GenBank/DDBJ whole genome shotgun (WGS) entry which is preliminary data.</text>
</comment>
<dbReference type="RefSeq" id="WP_232002717.1">
    <property type="nucleotide sequence ID" value="NZ_CAAAJE010000005.1"/>
</dbReference>
<sequence>MKIKFEKKLFDKKITSKITNKNQTCSKKHDKSISQSMLHKKTKKITEGTNPEPIETIEIPNDNMPNPNQFFNKNYIKGEKQKSKNVTGTRQYHTSQKSHKPEQGVIDYLHTKSKDLDKEVAQKQKDGGYKPDDWGMATFGQIFKKNGVNIVVQSLVSGANSLITALNKPLNEITVDDLRYLGVLYMNGQFPKGASLYFASPNALKTGLIHPEYLSNKEWKHYGHFTQVSPTRCPHTGDVKRNLRETTGLFRIPDWLDEIPLAVSEVKANSKQTMTLTNGTDKEFDIGCGGVLQVYVSPEIMGILHQNVTKVIYQTNDKHGIKTAVRDNEGVIVEFKFKGHNGKAGEKGFIIDLSGGVKEAHPTIEVTPNGEAYPVFRG</sequence>
<dbReference type="AlphaFoldDB" id="A0A0W0YTB6"/>
<dbReference type="EMBL" id="LNYV01000003">
    <property type="protein sequence ID" value="KTD60090.1"/>
    <property type="molecule type" value="Genomic_DNA"/>
</dbReference>
<feature type="region of interest" description="Disordered" evidence="1">
    <location>
        <begin position="21"/>
        <end position="54"/>
    </location>
</feature>
<dbReference type="PATRIC" id="fig|28087.4.peg.212"/>
<evidence type="ECO:0000313" key="3">
    <source>
        <dbReference type="Proteomes" id="UP000054621"/>
    </source>
</evidence>
<protein>
    <submittedName>
        <fullName evidence="2">Uncharacterized protein</fullName>
    </submittedName>
</protein>
<evidence type="ECO:0000256" key="1">
    <source>
        <dbReference type="SAM" id="MobiDB-lite"/>
    </source>
</evidence>
<feature type="region of interest" description="Disordered" evidence="1">
    <location>
        <begin position="81"/>
        <end position="102"/>
    </location>
</feature>
<dbReference type="eggNOG" id="ENOG5030QDT">
    <property type="taxonomic scope" value="Bacteria"/>
</dbReference>
<accession>A0A0W0YTB6</accession>
<evidence type="ECO:0000313" key="2">
    <source>
        <dbReference type="EMBL" id="KTD60090.1"/>
    </source>
</evidence>
<gene>
    <name evidence="2" type="ORF">Lsai_0200</name>
</gene>
<reference evidence="2 3" key="1">
    <citation type="submission" date="2015-11" db="EMBL/GenBank/DDBJ databases">
        <title>Genomic analysis of 38 Legionella species identifies large and diverse effector repertoires.</title>
        <authorList>
            <person name="Burstein D."/>
            <person name="Amaro F."/>
            <person name="Zusman T."/>
            <person name="Lifshitz Z."/>
            <person name="Cohen O."/>
            <person name="Gilbert J.A."/>
            <person name="Pupko T."/>
            <person name="Shuman H.A."/>
            <person name="Segal G."/>
        </authorList>
    </citation>
    <scope>NUCLEOTIDE SEQUENCE [LARGE SCALE GENOMIC DNA]</scope>
    <source>
        <strain evidence="2 3">Mt.St.Helens-4</strain>
    </source>
</reference>
<proteinExistence type="predicted"/>
<name>A0A0W0YTB6_9GAMM</name>
<feature type="compositionally biased region" description="Polar residues" evidence="1">
    <location>
        <begin position="84"/>
        <end position="95"/>
    </location>
</feature>
<dbReference type="Proteomes" id="UP000054621">
    <property type="component" value="Unassembled WGS sequence"/>
</dbReference>